<dbReference type="PROSITE" id="PS50853">
    <property type="entry name" value="FN3"/>
    <property type="match status" value="1"/>
</dbReference>
<dbReference type="SUPFAM" id="SSF49265">
    <property type="entry name" value="Fibronectin type III"/>
    <property type="match status" value="4"/>
</dbReference>
<sequence length="1777" mass="193409">MKTANGTTDRNHWLRRALVWTAFFALALTLGSVRAQGTDWPNEYAKRVRSTENVSPLGDEAFGDKVSLFNGTVRFSHDLVALPGNSGLRVALGIFHDPHDITQGQLNGNWDLDIPYVGAVHESKSSQQNGWVPVPANVNNGYVEFDRSMFWSGNRLTIDGGGGGDLLSIPADPKRVKPVNSINYTYATKDGWFFSELPSVQNGPGKGLIGYAPDGTKYTFDWLVYRRYSSITHPWGYTVPNALLHRYKLKLYVSKIEDRFGNWVKYEWELDHPKRIYASDGREISMTYTDPAPYLFTGNFQTNILTATVNGRRWTFTYPYGYGGNVQNPDGTEWKYDGPAQFNTHRLDVAEYLLNPDTNQTYPKQNVPCSPGAILKDTTSRARITHPSGAVAEYVFKGMRHGRTSVPYLCETGSDEGNNKRNRYSTHHDTWSLIEKHISGPGVAEQVYTYSYEGVGEGYETQDESRWDIGPGWNAKYAPPAPNYKTVTVTEPDGTQNVHTFGRDRDINEGQLFSVVTRKAGVIYKVVQNNYLSDAEAANQPFPDWMGSNGDEYSDRLPNANRPLKSVVTTQDGATFNRSFNSFDALVRPLSVSKWASGTLSDRSRSDTTAYHDDLALWVLGQVKSETNADTGWVMSETRYNDNAQAIQRLTFGRLVESYAYHADGTLAEVRDGRNNAVSLNGWKRGLPQSIQYPDQTGESAVVDDNGWISSVTDENAFATAYSYDPVGRLTSINYPGADSNAWYPTNITLSRRDMAEYGLPPGHWMQSTVTGNRAKNVFLDALWRPVLTHEWDGADLFGTIRMTAARYDEKGRPTFSSYPGLDWSTGPAKGTHTEYDALGRVVSIKQDSELGQLTTRTEYLAQLITRTTNPRQQQTVTLFQAYDQPAYDLPVGVVQGEGIATELHRDLFGAIESIKRRNSDGSVQAVRQYVYDDRKRLCKSIEPETGATVVDYDAANNVAWSASGVAAPAANNCNRDEALASGRAVTRSYDSRNRIKTLAFPDGRGNQWWDYYPDGQVKQIVTDNTSGTASVTNSYEYNKRRFLIRERLQFDGIDWAIGVAYSNEGHLDSHTYPDGQTVAYAANALGQPRQAGAYATGVAYFANGGMSRFTYGNGIVHTLEQNLRGLAERSRDAGNAVVHDDSYDYDANGNVAAISDGLPGARGNRSMTYDGVDRLTAASSAMFGSASYGYDVLDNLRTVDVAGRSHTYYYDGSNHLTNVQLTGTGQSVIGLGYDVQGNLDNKNGQQFKFDFGNRLREAVGAETYRYDGHGRRVLATSPTLSGIVSMYGQDGVLRYQRDFRKEKDIAYIQLNGSLVARASTPVAPDVPVLTAPSFVAQSSFEVSWSLTTAQGSYELQEQANGGSWQGIYSGAERSRTLSGRADGSYGYRVRACNAVGCGGWSAVATVVLQRPPSSAPSLSAPGTALNGQYSVGWSSVGGATDYVLEESADGASWTTAYSGTGLSKAFAGKAAGSYRYRAKGCNPTGCGPYSAEGTVQVIYPPATAPSVSAPAQSDQGSFTVSWSSVASAGSYQLEQNALGQGWALIQDGAATSRTIYGGSTGTYSYRVRACNAAGCGPTSGDANVYVIGPPTAAPGISVPASSNNGTFWVGWNGVDTATTYQLEESAGGGAWTLIYQENTGGATIWGRPDGTRGYRVRGCNAAGCGPYSQPGFISIDHPPGTPAINLADWLRNTLRGKIVMDTCTIRWGAVAKATSYQLQSTDSGAVLYSGAATQIQSSSSGQYCAYNYAVRACGSGGCSAWSSPSYPATRRTEAMD</sequence>
<dbReference type="Gene3D" id="2.180.10.10">
    <property type="entry name" value="RHS repeat-associated core"/>
    <property type="match status" value="2"/>
</dbReference>
<proteinExistence type="predicted"/>
<dbReference type="InterPro" id="IPR031325">
    <property type="entry name" value="RHS_repeat"/>
</dbReference>
<evidence type="ECO:0000313" key="2">
    <source>
        <dbReference type="EMBL" id="ALN81571.1"/>
    </source>
</evidence>
<feature type="domain" description="Fibronectin type-III" evidence="1">
    <location>
        <begin position="1324"/>
        <end position="1412"/>
    </location>
</feature>
<accession>A0A0S2FDI0</accession>
<dbReference type="RefSeq" id="WP_057918580.1">
    <property type="nucleotide sequence ID" value="NZ_CP011129.1"/>
</dbReference>
<dbReference type="PANTHER" id="PTHR24099:SF11">
    <property type="entry name" value="FIBRONECTIN TYPE III DOMAIN-CONTAINING 3BA-RELATED"/>
    <property type="match status" value="1"/>
</dbReference>
<gene>
    <name evidence="2" type="ORF">LA76x_3447</name>
</gene>
<dbReference type="Gene3D" id="2.60.40.10">
    <property type="entry name" value="Immunoglobulins"/>
    <property type="match status" value="4"/>
</dbReference>
<organism evidence="2 3">
    <name type="scientific">Lysobacter antibioticus</name>
    <dbReference type="NCBI Taxonomy" id="84531"/>
    <lineage>
        <taxon>Bacteria</taxon>
        <taxon>Pseudomonadati</taxon>
        <taxon>Pseudomonadota</taxon>
        <taxon>Gammaproteobacteria</taxon>
        <taxon>Lysobacterales</taxon>
        <taxon>Lysobacteraceae</taxon>
        <taxon>Lysobacter</taxon>
    </lineage>
</organism>
<dbReference type="EMBL" id="CP011129">
    <property type="protein sequence ID" value="ALN81571.1"/>
    <property type="molecule type" value="Genomic_DNA"/>
</dbReference>
<dbReference type="SMART" id="SM00060">
    <property type="entry name" value="FN3"/>
    <property type="match status" value="3"/>
</dbReference>
<dbReference type="InterPro" id="IPR050617">
    <property type="entry name" value="E3_ligase_FN3/SPRY"/>
</dbReference>
<dbReference type="CDD" id="cd00063">
    <property type="entry name" value="FN3"/>
    <property type="match status" value="1"/>
</dbReference>
<dbReference type="PATRIC" id="fig|84531.8.peg.3463"/>
<reference evidence="2 3" key="1">
    <citation type="journal article" date="2015" name="BMC Genomics">
        <title>Comparative genomics and metabolic profiling of the genus Lysobacter.</title>
        <authorList>
            <person name="de Bruijn I."/>
            <person name="Cheng X."/>
            <person name="de Jager V."/>
            <person name="Exposito R.G."/>
            <person name="Watrous J."/>
            <person name="Patel N."/>
            <person name="Postma J."/>
            <person name="Dorrestein P.C."/>
            <person name="Kobayashi D."/>
            <person name="Raaijmakers J.M."/>
        </authorList>
    </citation>
    <scope>NUCLEOTIDE SEQUENCE [LARGE SCALE GENOMIC DNA]</scope>
    <source>
        <strain evidence="2 3">76</strain>
    </source>
</reference>
<dbReference type="Pfam" id="PF05593">
    <property type="entry name" value="RHS_repeat"/>
    <property type="match status" value="1"/>
</dbReference>
<keyword evidence="3" id="KW-1185">Reference proteome</keyword>
<dbReference type="InterPro" id="IPR036116">
    <property type="entry name" value="FN3_sf"/>
</dbReference>
<evidence type="ECO:0000259" key="1">
    <source>
        <dbReference type="PROSITE" id="PS50853"/>
    </source>
</evidence>
<dbReference type="InterPro" id="IPR003961">
    <property type="entry name" value="FN3_dom"/>
</dbReference>
<dbReference type="PANTHER" id="PTHR24099">
    <property type="entry name" value="E3 UBIQUITIN-PROTEIN LIGASE TRIM36-RELATED"/>
    <property type="match status" value="1"/>
</dbReference>
<dbReference type="KEGG" id="lab:LA76x_3447"/>
<dbReference type="STRING" id="84531.LA76x_3447"/>
<dbReference type="InterPro" id="IPR013783">
    <property type="entry name" value="Ig-like_fold"/>
</dbReference>
<evidence type="ECO:0000313" key="3">
    <source>
        <dbReference type="Proteomes" id="UP000060787"/>
    </source>
</evidence>
<name>A0A0S2FDI0_LYSAN</name>
<dbReference type="Proteomes" id="UP000060787">
    <property type="component" value="Chromosome"/>
</dbReference>
<protein>
    <submittedName>
        <fullName evidence="2">Chitinase A, N-terminal domain protein</fullName>
    </submittedName>
</protein>